<accession>A0ACD1FY75</accession>
<evidence type="ECO:0000313" key="1">
    <source>
        <dbReference type="EMBL" id="RAH41920.1"/>
    </source>
</evidence>
<reference evidence="1" key="1">
    <citation type="submission" date="2018-02" db="EMBL/GenBank/DDBJ databases">
        <title>The genomes of Aspergillus section Nigri reveals drivers in fungal speciation.</title>
        <authorList>
            <consortium name="DOE Joint Genome Institute"/>
            <person name="Vesth T.C."/>
            <person name="Nybo J."/>
            <person name="Theobald S."/>
            <person name="Brandl J."/>
            <person name="Frisvad J.C."/>
            <person name="Nielsen K.F."/>
            <person name="Lyhne E.K."/>
            <person name="Kogle M.E."/>
            <person name="Kuo A."/>
            <person name="Riley R."/>
            <person name="Clum A."/>
            <person name="Nolan M."/>
            <person name="Lipzen A."/>
            <person name="Salamov A."/>
            <person name="Henrissat B."/>
            <person name="Wiebenga A."/>
            <person name="De vries R.P."/>
            <person name="Grigoriev I.V."/>
            <person name="Mortensen U.H."/>
            <person name="Andersen M.R."/>
            <person name="Baker S.E."/>
        </authorList>
    </citation>
    <scope>NUCLEOTIDE SEQUENCE</scope>
    <source>
        <strain evidence="1">CBS 621.78</strain>
    </source>
</reference>
<feature type="non-terminal residue" evidence="1">
    <location>
        <position position="321"/>
    </location>
</feature>
<sequence length="321" mass="35527">MSMATQDRKLPFGKIEPNSAKYFASCTLGGIIACGPTHTAVTPLDLVKCRRQVDPKIYTSNLSAWRSIMAKEGVRGVFFGWTPTFLGYSLQGAGKYGFYEYFKYLYGDRLFPNTNRTVVYLGASASAEFFADMMLCPMEAIKVRMQTTLPPFAHSLREGWGKITAQEGMAGLYKGLYPLWARQIPYTMTKFATFEETVSMLYKTIGKPKEQCSGLQQTGVSFLGGYIAGIFCAIVSHPADVMVSKLNADRKGKLLFAPSLRLWAFAVGREYSGLTWYNSVAGEGAMTAVSRIYSNIGFSGLWNGLPVRIVMLGTLTGFQWL</sequence>
<dbReference type="Proteomes" id="UP000249057">
    <property type="component" value="Unassembled WGS sequence"/>
</dbReference>
<organism evidence="1 2">
    <name type="scientific">Aspergillus brunneoviolaceus CBS 621.78</name>
    <dbReference type="NCBI Taxonomy" id="1450534"/>
    <lineage>
        <taxon>Eukaryota</taxon>
        <taxon>Fungi</taxon>
        <taxon>Dikarya</taxon>
        <taxon>Ascomycota</taxon>
        <taxon>Pezizomycotina</taxon>
        <taxon>Eurotiomycetes</taxon>
        <taxon>Eurotiomycetidae</taxon>
        <taxon>Eurotiales</taxon>
        <taxon>Aspergillaceae</taxon>
        <taxon>Aspergillus</taxon>
        <taxon>Aspergillus subgen. Circumdati</taxon>
    </lineage>
</organism>
<dbReference type="EMBL" id="KZ825381">
    <property type="protein sequence ID" value="RAH41920.1"/>
    <property type="molecule type" value="Genomic_DNA"/>
</dbReference>
<gene>
    <name evidence="1" type="ORF">BO95DRAFT_446530</name>
</gene>
<keyword evidence="2" id="KW-1185">Reference proteome</keyword>
<evidence type="ECO:0000313" key="2">
    <source>
        <dbReference type="Proteomes" id="UP000249057"/>
    </source>
</evidence>
<protein>
    <submittedName>
        <fullName evidence="1">Phosphate carrier protein 2</fullName>
    </submittedName>
</protein>
<proteinExistence type="predicted"/>
<name>A0ACD1FY75_9EURO</name>